<protein>
    <recommendedName>
        <fullName evidence="12">CRISPR-associated endonuclease Cas9</fullName>
        <ecNumber evidence="12">3.1.-.-</ecNumber>
    </recommendedName>
</protein>
<dbReference type="Gene3D" id="1.10.30.50">
    <property type="match status" value="1"/>
</dbReference>
<dbReference type="EMBL" id="VZAZ01000009">
    <property type="protein sequence ID" value="MQO54564.1"/>
    <property type="molecule type" value="Genomic_DNA"/>
</dbReference>
<dbReference type="InterPro" id="IPR040619">
    <property type="entry name" value="Cas9_alpha-helical_lobe"/>
</dbReference>
<keyword evidence="9 12" id="KW-0238">DNA-binding</keyword>
<dbReference type="GO" id="GO:0051607">
    <property type="term" value="P:defense response to virus"/>
    <property type="evidence" value="ECO:0007669"/>
    <property type="project" value="UniProtKB-UniRule"/>
</dbReference>
<evidence type="ECO:0000256" key="5">
    <source>
        <dbReference type="ARBA" id="ARBA00022801"/>
    </source>
</evidence>
<gene>
    <name evidence="12" type="primary">cas9</name>
    <name evidence="14" type="ORF">F7D42_02335</name>
</gene>
<dbReference type="Pfam" id="PF18470">
    <property type="entry name" value="Cas9_a"/>
    <property type="match status" value="1"/>
</dbReference>
<dbReference type="Pfam" id="PF13395">
    <property type="entry name" value="HNH_4"/>
    <property type="match status" value="1"/>
</dbReference>
<dbReference type="InterPro" id="IPR028629">
    <property type="entry name" value="Cas9"/>
</dbReference>
<feature type="active site" description="Proton acceptor for HNH nuclease domain" evidence="12">
    <location>
        <position position="681"/>
    </location>
</feature>
<evidence type="ECO:0000256" key="3">
    <source>
        <dbReference type="ARBA" id="ARBA00022723"/>
    </source>
</evidence>
<keyword evidence="6 12" id="KW-0460">Magnesium</keyword>
<dbReference type="InterPro" id="IPR003615">
    <property type="entry name" value="HNH_nuc"/>
</dbReference>
<feature type="binding site" evidence="12">
    <location>
        <position position="8"/>
    </location>
    <ligand>
        <name>Mg(2+)</name>
        <dbReference type="ChEBI" id="CHEBI:18420"/>
        <label>2</label>
    </ligand>
</feature>
<feature type="binding site" evidence="12">
    <location>
        <position position="847"/>
    </location>
    <ligand>
        <name>Mg(2+)</name>
        <dbReference type="ChEBI" id="CHEBI:18420"/>
        <label>2</label>
    </ligand>
</feature>
<comment type="subunit">
    <text evidence="11 12">Monomer. Binds crRNA and tracrRNA.</text>
</comment>
<evidence type="ECO:0000256" key="8">
    <source>
        <dbReference type="ARBA" id="ARBA00023118"/>
    </source>
</evidence>
<keyword evidence="7 12" id="KW-0694">RNA-binding</keyword>
<dbReference type="PROSITE" id="PS51749">
    <property type="entry name" value="HNH_CAS9"/>
    <property type="match status" value="1"/>
</dbReference>
<feature type="binding site" evidence="12">
    <location>
        <position position="598"/>
    </location>
    <ligand>
        <name>Mg(2+)</name>
        <dbReference type="ChEBI" id="CHEBI:18420"/>
        <label>2</label>
    </ligand>
</feature>
<dbReference type="InterPro" id="IPR036397">
    <property type="entry name" value="RNaseH_sf"/>
</dbReference>
<comment type="cofactor">
    <cofactor evidence="1 12">
        <name>Mg(2+)</name>
        <dbReference type="ChEBI" id="CHEBI:18420"/>
    </cofactor>
</comment>
<keyword evidence="4 12" id="KW-0255">Endonuclease</keyword>
<dbReference type="Pfam" id="PF18541">
    <property type="entry name" value="RuvC_III"/>
    <property type="match status" value="1"/>
</dbReference>
<evidence type="ECO:0000256" key="11">
    <source>
        <dbReference type="ARBA" id="ARBA00046380"/>
    </source>
</evidence>
<comment type="caution">
    <text evidence="14">The sequence shown here is derived from an EMBL/GenBank/DDBJ whole genome shotgun (WGS) entry which is preliminary data.</text>
</comment>
<evidence type="ECO:0000313" key="14">
    <source>
        <dbReference type="EMBL" id="MQO54564.1"/>
    </source>
</evidence>
<reference evidence="14 15" key="1">
    <citation type="submission" date="2019-09" db="EMBL/GenBank/DDBJ databases">
        <title>Distinct polysaccharide growth profiles of human intestinal Prevotella copri isolates.</title>
        <authorList>
            <person name="Fehlner-Peach H."/>
            <person name="Magnabosco C."/>
            <person name="Raghavan V."/>
            <person name="Scher J.U."/>
            <person name="Tett A."/>
            <person name="Cox L.M."/>
            <person name="Gottsegen C."/>
            <person name="Watters A."/>
            <person name="Wiltshire- Gordon J.D."/>
            <person name="Segata N."/>
            <person name="Bonneau R."/>
            <person name="Littman D.R."/>
        </authorList>
    </citation>
    <scope>NUCLEOTIDE SEQUENCE [LARGE SCALE GENOMIC DNA]</scope>
    <source>
        <strain evidence="14 15">BVe41219</strain>
    </source>
</reference>
<dbReference type="InterPro" id="IPR041383">
    <property type="entry name" value="RuvC_III"/>
</dbReference>
<dbReference type="NCBIfam" id="TIGR01865">
    <property type="entry name" value="cas_Csn1"/>
    <property type="match status" value="1"/>
</dbReference>
<evidence type="ECO:0000259" key="13">
    <source>
        <dbReference type="PROSITE" id="PS51749"/>
    </source>
</evidence>
<keyword evidence="10" id="KW-0464">Manganese</keyword>
<dbReference type="EC" id="3.1.-.-" evidence="12"/>
<evidence type="ECO:0000256" key="10">
    <source>
        <dbReference type="ARBA" id="ARBA00023211"/>
    </source>
</evidence>
<feature type="binding site" evidence="12">
    <location>
        <position position="8"/>
    </location>
    <ligand>
        <name>Mg(2+)</name>
        <dbReference type="ChEBI" id="CHEBI:18420"/>
        <label>1</label>
    </ligand>
</feature>
<comment type="similarity">
    <text evidence="12">Belongs to the CRISPR-associated Cas9 family.</text>
</comment>
<comment type="function">
    <text evidence="12">CRISPR (clustered regularly interspaced short palindromic repeat) is an adaptive immune system that provides protection against mobile genetic elements (viruses, transposable elements and conjugative plasmids). CRISPR clusters contain spacers, sequences complementary to antecedent mobile elements, and target invading nucleic acids. CRISPR clusters are transcribed and processed into CRISPR RNA (crRNA). In type II CRISPR systems correct processing of pre-crRNA requires a trans-encoded small RNA (tracrRNA), endogenous ribonuclease 3 (rnc) and this protein. The tracrRNA serves as a guide for ribonuclease 3-aided processing of pre-crRNA. Subsequently Cas9/crRNA/tracrRNA endonucleolytically cleaves linear or circular dsDNA target complementary to the spacer; Cas9 is inactive in the absence of the 2 guide RNAs (gRNA). Cas9 recognizes the protospacer adjacent motif (PAM) in the CRISPR repeat sequences to help distinguish self versus nonself, as targets within the bacterial CRISPR locus do not have PAMs. PAM recognition is also required for catalytic activity.</text>
</comment>
<keyword evidence="8 12" id="KW-0051">Antiviral defense</keyword>
<comment type="domain">
    <text evidence="12">Has 2 endonuclease domains. The discontinuous RuvC-like domain cleaves the target DNA noncomplementary to crRNA while the HNH nuclease domain cleaves the target DNA complementary to crRNA.</text>
</comment>
<dbReference type="InterPro" id="IPR033114">
    <property type="entry name" value="HNH_CAS9"/>
</dbReference>
<evidence type="ECO:0000256" key="1">
    <source>
        <dbReference type="ARBA" id="ARBA00001946"/>
    </source>
</evidence>
<dbReference type="AlphaFoldDB" id="A0A6A7VIF7"/>
<dbReference type="GO" id="GO:0046872">
    <property type="term" value="F:metal ion binding"/>
    <property type="evidence" value="ECO:0007669"/>
    <property type="project" value="UniProtKB-UniRule"/>
</dbReference>
<dbReference type="GO" id="GO:0016787">
    <property type="term" value="F:hydrolase activity"/>
    <property type="evidence" value="ECO:0007669"/>
    <property type="project" value="UniProtKB-KW"/>
</dbReference>
<keyword evidence="5 12" id="KW-0378">Hydrolase</keyword>
<feature type="binding site" evidence="12">
    <location>
        <position position="594"/>
    </location>
    <ligand>
        <name>Mg(2+)</name>
        <dbReference type="ChEBI" id="CHEBI:18420"/>
        <label>1</label>
    </ligand>
</feature>
<dbReference type="HAMAP" id="MF_01480">
    <property type="entry name" value="Cas9"/>
    <property type="match status" value="1"/>
</dbReference>
<name>A0A6A7VIF7_9BACT</name>
<evidence type="ECO:0000256" key="4">
    <source>
        <dbReference type="ARBA" id="ARBA00022759"/>
    </source>
</evidence>
<accession>A0A6A7VIF7</accession>
<feature type="active site" description="For RuvC-like nuclease domain" evidence="12">
    <location>
        <position position="8"/>
    </location>
</feature>
<evidence type="ECO:0000256" key="2">
    <source>
        <dbReference type="ARBA" id="ARBA00022722"/>
    </source>
</evidence>
<evidence type="ECO:0000256" key="7">
    <source>
        <dbReference type="ARBA" id="ARBA00022884"/>
    </source>
</evidence>
<keyword evidence="3 12" id="KW-0479">Metal-binding</keyword>
<dbReference type="Proteomes" id="UP000358159">
    <property type="component" value="Unassembled WGS sequence"/>
</dbReference>
<keyword evidence="2 12" id="KW-0540">Nuclease</keyword>
<dbReference type="RefSeq" id="WP_153094185.1">
    <property type="nucleotide sequence ID" value="NZ_VZAK01000028.1"/>
</dbReference>
<dbReference type="Gene3D" id="3.30.420.10">
    <property type="entry name" value="Ribonuclease H-like superfamily/Ribonuclease H"/>
    <property type="match status" value="2"/>
</dbReference>
<feature type="domain" description="HNH Cas9-type" evidence="13">
    <location>
        <begin position="601"/>
        <end position="765"/>
    </location>
</feature>
<evidence type="ECO:0000256" key="12">
    <source>
        <dbReference type="HAMAP-Rule" id="MF_01480"/>
    </source>
</evidence>
<feature type="binding site" evidence="12">
    <location>
        <position position="598"/>
    </location>
    <ligand>
        <name>Mg(2+)</name>
        <dbReference type="ChEBI" id="CHEBI:18420"/>
        <label>1</label>
    </ligand>
</feature>
<evidence type="ECO:0000313" key="15">
    <source>
        <dbReference type="Proteomes" id="UP000358159"/>
    </source>
</evidence>
<evidence type="ECO:0000256" key="9">
    <source>
        <dbReference type="ARBA" id="ARBA00023125"/>
    </source>
</evidence>
<evidence type="ECO:0000256" key="6">
    <source>
        <dbReference type="ARBA" id="ARBA00022842"/>
    </source>
</evidence>
<dbReference type="GO" id="GO:0043571">
    <property type="term" value="P:maintenance of CRISPR repeat elements"/>
    <property type="evidence" value="ECO:0007669"/>
    <property type="project" value="UniProtKB-UniRule"/>
</dbReference>
<proteinExistence type="inferred from homology"/>
<dbReference type="GO" id="GO:0003723">
    <property type="term" value="F:RNA binding"/>
    <property type="evidence" value="ECO:0007669"/>
    <property type="project" value="UniProtKB-UniRule"/>
</dbReference>
<dbReference type="GO" id="GO:0003677">
    <property type="term" value="F:DNA binding"/>
    <property type="evidence" value="ECO:0007669"/>
    <property type="project" value="UniProtKB-UniRule"/>
</dbReference>
<sequence length="1214" mass="141590">MTKILGIDTGTNSLGWAIVEKKADEYHLLDKGVNIFQEGVKIEKGIESSKAADRTAHKASRVRNYRIKLRKIRLLRILSDAHLCPPLSKVELSAWRLKKEYPKNDLFMQWQGTDDESEKTPYAYRHKCLHECLDFSSMTDRYILGRAFYHMIQRRGFLSNRKDQSGDDTGKVKESISNLTQEMHDDGYEYLGDYFYSLYNKGEKIRNHYTARNEHYLAEFKAICEKQKLDKNLGPEIVRQIEKAIFDQRPLKSQKGQVGKCVFEKNKTKCPSSHPMYEEFRMLSFINNIKIQTPNDSALRPLSAEERELIMPLFFRKSKKQFDFEDIAKKLAPKKHYGFYKKSSDAEMPYLFNYPMDTSVSGCPVTAALKDIFGDNWIDSLCETYTLAEGKSRLNVVNDIWHALFFYTDETKLAEFGKNRLQLDDEEAKKFCEISLPSDYASLSLKAICKILPYLRKGLIYSHAVFLGNLCEVMPQYEWNMEEMRNAAIDNIIYEMNQIDSKDARTFEVCIKEYLKEQYHVSDEKLQKLYHPSMMEMYPRVQRTNNHGVYQLGSPRIDSVRNPMAMRSMFRLRKLVNRLLEEGKIDQDTEIHIEFARELNDANKRNAIAAYTKENQNKNDEARKKIRNLFKAETGNDIEPTDADVLKYVLWEEQGHICLYTGKQIRISDFVGANPKFDIEHTIPRSVGGDSTRMNLTLCDSRFNREVKKTKLPTELPNHDEIMARINDWREKYESLDGQIRRQKKMSKGATTKDQKDAIIRKRHLLELQRDYWRGKYLRFTMESVPDGFSRRQGTDISVISKYARLYLKSLFKHVYTVKGIATSDFRKIWGIQKVYSQKERVNHVHHCIDAIVIACIGLDEYNKLGAYYHDEENHEWYGMSKAYFKKPWSTFVEDVEKVQDEIMVYHYTPDNMPKQGRRRILIDGKKVLAKGDAARGSLHNDTYYGAIESDGVVKYVKRINFASMKENDVKNIVDDTVRGIIEAAINEKGFKEAMSGTIWMNEEKQIPIKKVRCYTPSVTKPLNIRQQRDVSSKEYKQQYHVTNDSNYLLALYIGKDKKGKEKREFEIINMLQTAQYFKTSNDKVAVGKNIVPLKSEHDYPFAYSLKIGTMVLLYEKSPNEIWDASLMDNNKRLYKVVGLSAMRMKGRNVDYATIKLKHHEEARLSTELKVKNGAFKQGEELRPSIIMLHTQLNALVQGYDFEINELGEIKRLR</sequence>
<dbReference type="GO" id="GO:0004519">
    <property type="term" value="F:endonuclease activity"/>
    <property type="evidence" value="ECO:0007669"/>
    <property type="project" value="UniProtKB-UniRule"/>
</dbReference>
<organism evidence="14 15">
    <name type="scientific">Segatella copri</name>
    <dbReference type="NCBI Taxonomy" id="165179"/>
    <lineage>
        <taxon>Bacteria</taxon>
        <taxon>Pseudomonadati</taxon>
        <taxon>Bacteroidota</taxon>
        <taxon>Bacteroidia</taxon>
        <taxon>Bacteroidales</taxon>
        <taxon>Prevotellaceae</taxon>
        <taxon>Segatella</taxon>
    </lineage>
</organism>